<reference evidence="1" key="1">
    <citation type="submission" date="2021-01" db="EMBL/GenBank/DDBJ databases">
        <title>Adiantum capillus-veneris genome.</title>
        <authorList>
            <person name="Fang Y."/>
            <person name="Liao Q."/>
        </authorList>
    </citation>
    <scope>NUCLEOTIDE SEQUENCE</scope>
    <source>
        <strain evidence="1">H3</strain>
        <tissue evidence="1">Leaf</tissue>
    </source>
</reference>
<protein>
    <submittedName>
        <fullName evidence="1">Uncharacterized protein</fullName>
    </submittedName>
</protein>
<comment type="caution">
    <text evidence="1">The sequence shown here is derived from an EMBL/GenBank/DDBJ whole genome shotgun (WGS) entry which is preliminary data.</text>
</comment>
<dbReference type="EMBL" id="JABFUD020000018">
    <property type="protein sequence ID" value="KAI5066234.1"/>
    <property type="molecule type" value="Genomic_DNA"/>
</dbReference>
<dbReference type="Proteomes" id="UP000886520">
    <property type="component" value="Chromosome 18"/>
</dbReference>
<sequence>MGERRAFDDNAIENGSSNYYNGELHRLSLLTNIQSEQIQRVQNVGFVWKLVVQYINENDIVVQYRGECGVLEPCSK</sequence>
<keyword evidence="2" id="KW-1185">Reference proteome</keyword>
<name>A0A9D4Z964_ADICA</name>
<evidence type="ECO:0000313" key="2">
    <source>
        <dbReference type="Proteomes" id="UP000886520"/>
    </source>
</evidence>
<gene>
    <name evidence="1" type="ORF">GOP47_0018858</name>
</gene>
<proteinExistence type="predicted"/>
<accession>A0A9D4Z964</accession>
<dbReference type="AlphaFoldDB" id="A0A9D4Z964"/>
<organism evidence="1 2">
    <name type="scientific">Adiantum capillus-veneris</name>
    <name type="common">Maidenhair fern</name>
    <dbReference type="NCBI Taxonomy" id="13818"/>
    <lineage>
        <taxon>Eukaryota</taxon>
        <taxon>Viridiplantae</taxon>
        <taxon>Streptophyta</taxon>
        <taxon>Embryophyta</taxon>
        <taxon>Tracheophyta</taxon>
        <taxon>Polypodiopsida</taxon>
        <taxon>Polypodiidae</taxon>
        <taxon>Polypodiales</taxon>
        <taxon>Pteridineae</taxon>
        <taxon>Pteridaceae</taxon>
        <taxon>Vittarioideae</taxon>
        <taxon>Adiantum</taxon>
    </lineage>
</organism>
<evidence type="ECO:0000313" key="1">
    <source>
        <dbReference type="EMBL" id="KAI5066234.1"/>
    </source>
</evidence>